<evidence type="ECO:0000313" key="3">
    <source>
        <dbReference type="Proteomes" id="UP000076078"/>
    </source>
</evidence>
<organism evidence="2 3">
    <name type="scientific">Tieghemostelium lacteum</name>
    <name type="common">Slime mold</name>
    <name type="synonym">Dictyostelium lacteum</name>
    <dbReference type="NCBI Taxonomy" id="361077"/>
    <lineage>
        <taxon>Eukaryota</taxon>
        <taxon>Amoebozoa</taxon>
        <taxon>Evosea</taxon>
        <taxon>Eumycetozoa</taxon>
        <taxon>Dictyostelia</taxon>
        <taxon>Dictyosteliales</taxon>
        <taxon>Raperosteliaceae</taxon>
        <taxon>Tieghemostelium</taxon>
    </lineage>
</organism>
<keyword evidence="2" id="KW-0472">Membrane</keyword>
<gene>
    <name evidence="2" type="ORF">DLAC_08077</name>
</gene>
<accession>A0A151ZB54</accession>
<protein>
    <submittedName>
        <fullName evidence="2">Putative transmembrane protein</fullName>
    </submittedName>
</protein>
<reference evidence="2 3" key="1">
    <citation type="submission" date="2015-12" db="EMBL/GenBank/DDBJ databases">
        <title>Dictyostelia acquired genes for synthesis and detection of signals that induce cell-type specialization by lateral gene transfer from prokaryotes.</title>
        <authorList>
            <person name="Gloeckner G."/>
            <person name="Schaap P."/>
        </authorList>
    </citation>
    <scope>NUCLEOTIDE SEQUENCE [LARGE SCALE GENOMIC DNA]</scope>
    <source>
        <strain evidence="2 3">TK</strain>
    </source>
</reference>
<dbReference type="PANTHER" id="PTHR33459:SF7">
    <property type="entry name" value="DD-GDCA PROTEIN"/>
    <property type="match status" value="1"/>
</dbReference>
<dbReference type="EMBL" id="LODT01000035">
    <property type="protein sequence ID" value="KYQ91166.1"/>
    <property type="molecule type" value="Genomic_DNA"/>
</dbReference>
<evidence type="ECO:0000313" key="2">
    <source>
        <dbReference type="EMBL" id="KYQ91166.1"/>
    </source>
</evidence>
<dbReference type="InterPro" id="IPR052326">
    <property type="entry name" value="Diff-Dev_Assoc_Protein"/>
</dbReference>
<dbReference type="InParanoid" id="A0A151ZB54"/>
<evidence type="ECO:0000256" key="1">
    <source>
        <dbReference type="SAM" id="SignalP"/>
    </source>
</evidence>
<comment type="caution">
    <text evidence="2">The sequence shown here is derived from an EMBL/GenBank/DDBJ whole genome shotgun (WGS) entry which is preliminary data.</text>
</comment>
<proteinExistence type="predicted"/>
<dbReference type="PANTHER" id="PTHR33459">
    <property type="entry name" value="DD-GDCA PROTEIN"/>
    <property type="match status" value="1"/>
</dbReference>
<sequence length="356" mass="40405">MKLLLTIALTIVIFQICIFKSIEAKKEDVLPIILQLCYVNIHLNGSCLDQGQKYELKCDYFGYCSDGYCVKALKLGEKCDYKLTKCELGSYCSNVTNICTPYRSVLLDASCKVDNDCIGNNTICSNSVCKTDVEGCVEHIDCKFNYYCKKDINSTYGNCTEKHDSGKCISSSECIYPKICGISDKNQTECVVRNTKELHQSCFETDNYECVEGLYCNKQKHMCLKVYRNKNKNCTNSCDCDLDQQCGYDLDTHKLICQNFTDRYQSKNCNLYQSNLLECLENNKCPYSNTAEVTVNDCLFEHCNSEYIYYTYSCVTYQQQSTKSIIEATGGKSSSSVLSINFILIFTSLLLLILTP</sequence>
<dbReference type="AlphaFoldDB" id="A0A151ZB54"/>
<feature type="chain" id="PRO_5007593161" evidence="1">
    <location>
        <begin position="25"/>
        <end position="356"/>
    </location>
</feature>
<keyword evidence="3" id="KW-1185">Reference proteome</keyword>
<dbReference type="OrthoDB" id="504708at2759"/>
<keyword evidence="1" id="KW-0732">Signal</keyword>
<feature type="signal peptide" evidence="1">
    <location>
        <begin position="1"/>
        <end position="24"/>
    </location>
</feature>
<dbReference type="Proteomes" id="UP000076078">
    <property type="component" value="Unassembled WGS sequence"/>
</dbReference>
<name>A0A151ZB54_TIELA</name>
<keyword evidence="2" id="KW-0812">Transmembrane</keyword>
<dbReference type="OMA" id="RISEGPC"/>